<reference evidence="4 5" key="1">
    <citation type="submission" date="2018-04" db="EMBL/GenBank/DDBJ databases">
        <title>Genomic Encyclopedia of Type Strains, Phase IV (KMG-IV): sequencing the most valuable type-strain genomes for metagenomic binning, comparative biology and taxonomic classification.</title>
        <authorList>
            <person name="Goeker M."/>
        </authorList>
    </citation>
    <scope>NUCLEOTIDE SEQUENCE [LARGE SCALE GENOMIC DNA]</scope>
    <source>
        <strain evidence="4 5">DSM 20705</strain>
    </source>
</reference>
<feature type="domain" description="Nudix hydrolase" evidence="3">
    <location>
        <begin position="12"/>
        <end position="147"/>
    </location>
</feature>
<keyword evidence="5" id="KW-1185">Reference proteome</keyword>
<dbReference type="Gene3D" id="3.90.79.10">
    <property type="entry name" value="Nucleoside Triphosphate Pyrophosphohydrolase"/>
    <property type="match status" value="1"/>
</dbReference>
<evidence type="ECO:0000313" key="5">
    <source>
        <dbReference type="Proteomes" id="UP000245793"/>
    </source>
</evidence>
<dbReference type="AlphaFoldDB" id="A0A2U1E3A8"/>
<dbReference type="PANTHER" id="PTHR43046">
    <property type="entry name" value="GDP-MANNOSE MANNOSYL HYDROLASE"/>
    <property type="match status" value="1"/>
</dbReference>
<dbReference type="SUPFAM" id="SSF55811">
    <property type="entry name" value="Nudix"/>
    <property type="match status" value="1"/>
</dbReference>
<accession>A0A2U1E3A8</accession>
<dbReference type="InterPro" id="IPR000086">
    <property type="entry name" value="NUDIX_hydrolase_dom"/>
</dbReference>
<dbReference type="InterPro" id="IPR020084">
    <property type="entry name" value="NUDIX_hydrolase_CS"/>
</dbReference>
<dbReference type="GO" id="GO:0016787">
    <property type="term" value="F:hydrolase activity"/>
    <property type="evidence" value="ECO:0007669"/>
    <property type="project" value="UniProtKB-KW"/>
</dbReference>
<evidence type="ECO:0000259" key="3">
    <source>
        <dbReference type="PROSITE" id="PS51462"/>
    </source>
</evidence>
<dbReference type="EMBL" id="QEKV01000005">
    <property type="protein sequence ID" value="PVY94430.1"/>
    <property type="molecule type" value="Genomic_DNA"/>
</dbReference>
<dbReference type="Pfam" id="PF00293">
    <property type="entry name" value="NUDIX"/>
    <property type="match status" value="1"/>
</dbReference>
<protein>
    <submittedName>
        <fullName evidence="4">ADP-ribose pyrophosphatase YjhB (NUDIX family)</fullName>
    </submittedName>
</protein>
<sequence>MEHNCAIIDDKKAFRYRAAAIIVEENCVLFARNEVDDYYYSVGGAVHMGETSEEAVKREVFEETGVRYEVDHLAVIHENFFIGTSGLKGVDFHEVTFYYIMKPMGKRDFTSESTTMSGVKETMLWVPIDELDKCKAYPTFMKEFLRSEHNGVEHIITDERVK</sequence>
<dbReference type="RefSeq" id="WP_116480199.1">
    <property type="nucleotide sequence ID" value="NZ_QEKV01000005.1"/>
</dbReference>
<dbReference type="InterPro" id="IPR015797">
    <property type="entry name" value="NUDIX_hydrolase-like_dom_sf"/>
</dbReference>
<dbReference type="CDD" id="cd04688">
    <property type="entry name" value="NUDIX_Hydrolase"/>
    <property type="match status" value="1"/>
</dbReference>
<gene>
    <name evidence="4" type="ORF">C7381_105136</name>
</gene>
<evidence type="ECO:0000256" key="1">
    <source>
        <dbReference type="ARBA" id="ARBA00001946"/>
    </source>
</evidence>
<dbReference type="PROSITE" id="PS51462">
    <property type="entry name" value="NUDIX"/>
    <property type="match status" value="1"/>
</dbReference>
<name>A0A2U1E3A8_9FIRM</name>
<dbReference type="Proteomes" id="UP000245793">
    <property type="component" value="Unassembled WGS sequence"/>
</dbReference>
<organism evidence="4 5">
    <name type="scientific">Ezakiella coagulans</name>
    <dbReference type="NCBI Taxonomy" id="46507"/>
    <lineage>
        <taxon>Bacteria</taxon>
        <taxon>Bacillati</taxon>
        <taxon>Bacillota</taxon>
        <taxon>Tissierellia</taxon>
        <taxon>Ezakiella</taxon>
    </lineage>
</organism>
<comment type="caution">
    <text evidence="4">The sequence shown here is derived from an EMBL/GenBank/DDBJ whole genome shotgun (WGS) entry which is preliminary data.</text>
</comment>
<evidence type="ECO:0000313" key="4">
    <source>
        <dbReference type="EMBL" id="PVY94430.1"/>
    </source>
</evidence>
<keyword evidence="2" id="KW-0378">Hydrolase</keyword>
<comment type="cofactor">
    <cofactor evidence="1">
        <name>Mg(2+)</name>
        <dbReference type="ChEBI" id="CHEBI:18420"/>
    </cofactor>
</comment>
<dbReference type="PANTHER" id="PTHR43046:SF14">
    <property type="entry name" value="MUTT_NUDIX FAMILY PROTEIN"/>
    <property type="match status" value="1"/>
</dbReference>
<proteinExistence type="predicted"/>
<dbReference type="PROSITE" id="PS00893">
    <property type="entry name" value="NUDIX_BOX"/>
    <property type="match status" value="1"/>
</dbReference>
<evidence type="ECO:0000256" key="2">
    <source>
        <dbReference type="ARBA" id="ARBA00022801"/>
    </source>
</evidence>